<evidence type="ECO:0008006" key="9">
    <source>
        <dbReference type="Google" id="ProtNLM"/>
    </source>
</evidence>
<dbReference type="SUPFAM" id="SSF81837">
    <property type="entry name" value="BEACH domain"/>
    <property type="match status" value="1"/>
</dbReference>
<dbReference type="Pfam" id="PF20425">
    <property type="entry name" value="Neurobeachin"/>
    <property type="match status" value="1"/>
</dbReference>
<keyword evidence="8" id="KW-1185">Reference proteome</keyword>
<feature type="compositionally biased region" description="Low complexity" evidence="4">
    <location>
        <begin position="348"/>
        <end position="364"/>
    </location>
</feature>
<dbReference type="Pfam" id="PF20426">
    <property type="entry name" value="NBCH_WD40"/>
    <property type="match status" value="1"/>
</dbReference>
<dbReference type="SMART" id="SM00320">
    <property type="entry name" value="WD40"/>
    <property type="match status" value="4"/>
</dbReference>
<dbReference type="OrthoDB" id="26681at2759"/>
<feature type="region of interest" description="Disordered" evidence="4">
    <location>
        <begin position="3427"/>
        <end position="3459"/>
    </location>
</feature>
<feature type="region of interest" description="Disordered" evidence="4">
    <location>
        <begin position="650"/>
        <end position="726"/>
    </location>
</feature>
<feature type="domain" description="BEACH-type PH" evidence="6">
    <location>
        <begin position="2665"/>
        <end position="2765"/>
    </location>
</feature>
<dbReference type="Pfam" id="PF02138">
    <property type="entry name" value="Beach"/>
    <property type="match status" value="1"/>
</dbReference>
<dbReference type="PROSITE" id="PS51783">
    <property type="entry name" value="PH_BEACH"/>
    <property type="match status" value="1"/>
</dbReference>
<dbReference type="CDD" id="cd01201">
    <property type="entry name" value="PH_BEACH"/>
    <property type="match status" value="1"/>
</dbReference>
<sequence>MSSNNSNNNNKKEVSDFLKPVQHHINLNISNSNISIGSSSNVINNNSNTAPASIQRPAHSLKTIGSARFKSHPDLHVIENDVWRTKRGQEISDALWASFKSNLNSPETCNEILKEFVLHYNSQYKNWNKDLHPEHYDTKITAIKSKAVPMLDLSTTQFITRQLCSFVLSLSKALTDNNLDIPDGLHYVCLINILSRSVPNTIIILQENALSHPFQAARLAAFRLSGFKDQKDAAFVKWWPYLKVLLANCCQIATNFIPDKWQWHQITKLSSSNNIDTADKDLTSCNSNSSSTGTTGTTTPPSSSTSPNTFSPSTSPSLTGHGTWSVSSSNNSNIGNLMHASNMSPLRSSSSGQSNNSLNSGGNSHDTRANNSNITNQIFKFGIIGILIDCLQFYIDFYSLKQPKDSSSTFQYLLIDTLGILIYASQGSYKCKENGNEMKTIVQSFGKKAFTIPEKKQTSLQLEFKFQLLVLRVVKEFICNNVSNARLFYHFNGFERIQSTILWVSQCFKPSDNHVLSNELSEEFDVSLPAYEQSAILAGNIQGTSNTMYDNLNSVLSSLKYTTYSNLKSANSKSPPAFLKRSKVLQLNQLFGVLSSLSFTSISLSKVNMSSQGSGSFLNLSSSGTNINTANSASLPSNFGATSKSFMGQPLSNSLAPVSNSNSNSNTTNPSSDTNNTNNGGDDIHHSHNSSGNLSNILAASHGMMSGNSNSHSIDHLDNSNEITDSHDDKKFVNNLLIELLLEKFYSNSSSASGNSKSINSSPVSSMHNIGSTSSPNSPTSVNGSSSTTTTTTTYNFSSIHNIGHSNNVAILEHFKTQYPELQLTMLEYIVKLFTEHNQCLAVFRKHLIWDLIFSDHFYYSAVNIYSTKQDQIDELDNSNSASTTEQQQQMNDKKRTFYLFNALRLSCINVLQYFATHKNIDNFDEIYAILNEMQRSLTKPAITIELCQLLINITKSNPQGTIPSLIKLKIFKQLSQMIQFLLKNDLESTTPSSSTTSLSSSTTTTLATTPINLVKKARNILYSFLGQLIAHEELSQYAVNDIDLIETLFILLKRPETKTYSFSQIFFLMKLNPTNESTLSDIYSTYISQLTKIREETINDKLENGFELILTLLDGIKQIAKNNQKKQLLFKKFGVFIKIVTLVNADDTKERLSTLCHSVLKTIVLLMTNNPKIKKHFRNHIGYDTLRDIIIKCEGTVSKNTMDILFDMIVDSEFHTDYNYIIQNSDAVILLFNLLKYFSTDHQHEILKKFTEIVQKYTTNQSVCCNYHLIYILLDSIYKDQPMDITWGILNLIQQLGYHSVTVRELKKLFGLLKSELGDFRPPTTVLLLSTLQNISVSRNPGPQVYFDFDGKDSAIILPTFDKWPFPKGFSFCTWVRIESFFDPTGAPEYNPRLLSFLSDTGCGIEVLFAYQQIQILTVSNSIGKPIFTTPFSFEEKKWYFVCIVYSTNLISSNEIRIYVDGQQRAKAPIKLNIQGHLMNNFRIGNNSKVSGERQNPLYGQMGALNIFDESLSPSQIQAIYTLGPNFNTSFQDVEGSTKSSHTFDSSLTSHLFLNYNCRAIDGDLCLDNTPDIGGDRNYDAVLVSINPCVSRDIKDIIYCLGGIKVLFPLIPQINQSIDPNSLSMIPDEDNFKTVTNNSKLTFQVLALFKDMLRGSEAIQEEMLRCQGFSVMGYLLQQITPENLTLGSLNIFKDMSTQISDPSLVEEVYTHLLLNFSLWIKTKYEVQKSLIVMIKQIIFEKYDQVCDIITVQKIIDIMCDFYWYEHSVIGSINNNGSNSTTTSKSIFMSHPFWSKEILSKRPSPCDIKDLRQVLYEVLRLLLRTPSTNDVTSIIRFLVFCLDSQQLVETLEFILDLLSSNNTNGGFQLFFEELLTLGGTDIFLGLLRNVDEKVRVAALQLISKIHCICSAPNTNYKRKPKIFQDSIIICRSLQLFPFTDLTYRYLLAFTLGFNFTPQTFNSDPNMDELTAEGYVEIKNNEILAVILKLLLGAESIVLRQQILQEIKMLVTICASNRTSCLQIEKWPDHLFSIINDTEVKNDTQYSNVIDLIIDIMKILAIHSFHDSKPGFKTLEQIIATLRPYSDRGVLDYTTIIRTLLTNIVCSIKSEAHTLVSDHPSTLIKKPKKILDNIVSYLMLAEEFIFYTPKEDLSISFTLLELLNEDTEANNSLANSINIGNSSSNVQSTSPGSGGNHSAHSSYSNYSSTNFSTISANHGGNSNNNNNNNNNSKLHLNDRNEWEDSGLVKEILELVDTLKLYSYSHDIFSTSNMQVVGKTTNLMFHTHHQRVILRLTLEALNESCNSKVDSVNVVMSHMIRLKHLLEKDFHSKSEDSNARCLFTLSSMIKMLKVTIDENMTNHQKAMVPFMKDIIRKFKSSIIDYIVMKQIGNIPINGLGGTPNNANNNGGGSSSSISIGSPLGNSPINNQKINEIETQITTWMGELTDSLRIVDFCTIVVNSLRWLQLVEYIDNNSHTYFGAEEKLLIQFIEKRKKKASKNVQYIDDKESENFTLAERKADNDLKSVQVNLWNPECERRSVYLTSTREQLNNTTVQWRKILRSLTNERGPWGTTESLVHWKLDKTENTSRMRLKLKRNYKFDEHLNCAIADESLPNAQQEVPQQDNIVIPLKKQDTDEDSDWTIINDEDINTLIQQQQLQQQQQQQQKEKLLYTTTCEWINPMNSKKGRFDITTSHLIFTEEQSEQEIEAGIIPKFKRWPTEMIKDVSPRRYLLRGSAIEIFLKDKTNYFFNFKKTDRNKVFSKINSARRVFFRAEPSLSPADTLKKATADWQQRKICNFDYLMILNTVAGRTCNDLTQYPVFPWVIADYKSPQLDLSKPETFRDLSKPIGALNERRLQIFKERYESFDDPIIPKFFYGSHYSSAGIVLFYMIRMEPFTTHFLQLQGGKFDHADRMFHSIELAWENTLTSSTDVKELIPEFYYMPEFLLNQNNFHFGTKQNGHVIGDVQLPPWAATPQDFVRINREALESDYVSAHLHEWIDLIFGFKQRGRFAEEACNVFYYLTYEGSVNIDLIEDENTRKATESQINNFGQTPTQLFPKKPHPTREPRNESQNSILKTSPNLLQAYFLKISSKNPIVYVFIPENNPIMSYLVADRVTVIDKSRTTTNHKWFPNIPNDKISPFTFELDPSTTTKRRIGLPFANDVTISPNCFAITNDGRYVISCAHWDNSFKLSFVDSAKLIQSVVKHKDTVTCLAMASDGQTLITGSKDTTVMVWKIHNNNKSGAPRFADVPDHILYGHDDEITCVDINVELDISISGSKDGTCIIHNLKHGEYVRSIYLPRQSPVSLIAITYQGYIVIYSQADLMIYLYTINGQLLKSIDTHERLHSMIVSKDNTYPEYLITGGERGTVVIRTLYNLRPTNHKLMFGTPIHSLAMSSDQRHLMVGLEDGRLLIIAANNENENQIQNQNYTPNNNNNDNMNNINHMNNNNNNNIDHFF</sequence>
<dbReference type="InterPro" id="IPR036372">
    <property type="entry name" value="BEACH_dom_sf"/>
</dbReference>
<dbReference type="InterPro" id="IPR023362">
    <property type="entry name" value="PH-BEACH_dom"/>
</dbReference>
<dbReference type="GO" id="GO:0005829">
    <property type="term" value="C:cytosol"/>
    <property type="evidence" value="ECO:0007669"/>
    <property type="project" value="TreeGrafter"/>
</dbReference>
<comment type="caution">
    <text evidence="7">The sequence shown here is derived from an EMBL/GenBank/DDBJ whole genome shotgun (WGS) entry which is preliminary data.</text>
</comment>
<dbReference type="Pfam" id="PF16057">
    <property type="entry name" value="DUF4800"/>
    <property type="match status" value="1"/>
</dbReference>
<dbReference type="CDD" id="cd06071">
    <property type="entry name" value="Beach"/>
    <property type="match status" value="1"/>
</dbReference>
<feature type="compositionally biased region" description="Low complexity" evidence="4">
    <location>
        <begin position="2179"/>
        <end position="2233"/>
    </location>
</feature>
<feature type="domain" description="BEACH" evidence="5">
    <location>
        <begin position="2776"/>
        <end position="3066"/>
    </location>
</feature>
<feature type="region of interest" description="Disordered" evidence="4">
    <location>
        <begin position="2179"/>
        <end position="2236"/>
    </location>
</feature>
<feature type="compositionally biased region" description="Low complexity" evidence="4">
    <location>
        <begin position="652"/>
        <end position="679"/>
    </location>
</feature>
<dbReference type="InterPro" id="IPR046851">
    <property type="entry name" value="NBCH_WD40"/>
</dbReference>
<dbReference type="SUPFAM" id="SSF49899">
    <property type="entry name" value="Concanavalin A-like lectins/glucanases"/>
    <property type="match status" value="1"/>
</dbReference>
<dbReference type="Pfam" id="PF14844">
    <property type="entry name" value="PH_BEACH"/>
    <property type="match status" value="1"/>
</dbReference>
<dbReference type="SUPFAM" id="SSF48371">
    <property type="entry name" value="ARM repeat"/>
    <property type="match status" value="2"/>
</dbReference>
<evidence type="ECO:0000259" key="6">
    <source>
        <dbReference type="PROSITE" id="PS51783"/>
    </source>
</evidence>
<evidence type="ECO:0000256" key="1">
    <source>
        <dbReference type="ARBA" id="ARBA00022574"/>
    </source>
</evidence>
<organism evidence="7 8">
    <name type="scientific">Polysphondylium violaceum</name>
    <dbReference type="NCBI Taxonomy" id="133409"/>
    <lineage>
        <taxon>Eukaryota</taxon>
        <taxon>Amoebozoa</taxon>
        <taxon>Evosea</taxon>
        <taxon>Eumycetozoa</taxon>
        <taxon>Dictyostelia</taxon>
        <taxon>Dictyosteliales</taxon>
        <taxon>Dictyosteliaceae</taxon>
        <taxon>Polysphondylium</taxon>
    </lineage>
</organism>
<feature type="region of interest" description="Disordered" evidence="4">
    <location>
        <begin position="284"/>
        <end position="368"/>
    </location>
</feature>
<name>A0A8J4UYA2_9MYCE</name>
<dbReference type="InterPro" id="IPR001680">
    <property type="entry name" value="WD40_rpt"/>
</dbReference>
<evidence type="ECO:0000313" key="8">
    <source>
        <dbReference type="Proteomes" id="UP000695562"/>
    </source>
</evidence>
<dbReference type="Gene3D" id="2.130.10.10">
    <property type="entry name" value="YVTN repeat-like/Quinoprotein amine dehydrogenase"/>
    <property type="match status" value="1"/>
</dbReference>
<evidence type="ECO:0000256" key="4">
    <source>
        <dbReference type="SAM" id="MobiDB-lite"/>
    </source>
</evidence>
<dbReference type="InterPro" id="IPR036322">
    <property type="entry name" value="WD40_repeat_dom_sf"/>
</dbReference>
<dbReference type="SMART" id="SM01026">
    <property type="entry name" value="Beach"/>
    <property type="match status" value="1"/>
</dbReference>
<dbReference type="Proteomes" id="UP000695562">
    <property type="component" value="Unassembled WGS sequence"/>
</dbReference>
<dbReference type="PANTHER" id="PTHR13743">
    <property type="entry name" value="BEIGE/BEACH-RELATED"/>
    <property type="match status" value="1"/>
</dbReference>
<feature type="region of interest" description="Disordered" evidence="4">
    <location>
        <begin position="3050"/>
        <end position="3075"/>
    </location>
</feature>
<dbReference type="Gene3D" id="2.30.29.30">
    <property type="entry name" value="Pleckstrin-homology domain (PH domain)/Phosphotyrosine-binding domain (PTB)"/>
    <property type="match status" value="1"/>
</dbReference>
<evidence type="ECO:0000256" key="3">
    <source>
        <dbReference type="PROSITE-ProRule" id="PRU00221"/>
    </source>
</evidence>
<dbReference type="GO" id="GO:0016020">
    <property type="term" value="C:membrane"/>
    <property type="evidence" value="ECO:0007669"/>
    <property type="project" value="TreeGrafter"/>
</dbReference>
<dbReference type="InterPro" id="IPR000409">
    <property type="entry name" value="BEACH_dom"/>
</dbReference>
<evidence type="ECO:0000256" key="2">
    <source>
        <dbReference type="ARBA" id="ARBA00022737"/>
    </source>
</evidence>
<dbReference type="EMBL" id="AJWJ01000283">
    <property type="protein sequence ID" value="KAF2072405.1"/>
    <property type="molecule type" value="Genomic_DNA"/>
</dbReference>
<feature type="repeat" description="WD" evidence="3">
    <location>
        <begin position="3205"/>
        <end position="3246"/>
    </location>
</feature>
<dbReference type="InterPro" id="IPR011993">
    <property type="entry name" value="PH-like_dom_sf"/>
</dbReference>
<dbReference type="PROSITE" id="PS50197">
    <property type="entry name" value="BEACH"/>
    <property type="match status" value="1"/>
</dbReference>
<evidence type="ECO:0000313" key="7">
    <source>
        <dbReference type="EMBL" id="KAF2072405.1"/>
    </source>
</evidence>
<dbReference type="PROSITE" id="PS50082">
    <property type="entry name" value="WD_REPEATS_2"/>
    <property type="match status" value="1"/>
</dbReference>
<dbReference type="PROSITE" id="PS50294">
    <property type="entry name" value="WD_REPEATS_REGION"/>
    <property type="match status" value="1"/>
</dbReference>
<dbReference type="InterPro" id="IPR046852">
    <property type="entry name" value="Neurobeachin_a-sol"/>
</dbReference>
<dbReference type="SUPFAM" id="SSF50978">
    <property type="entry name" value="WD40 repeat-like"/>
    <property type="match status" value="1"/>
</dbReference>
<dbReference type="Gene3D" id="2.60.120.200">
    <property type="match status" value="1"/>
</dbReference>
<protein>
    <recommendedName>
        <fullName evidence="9">BEACH domain-containing protein</fullName>
    </recommendedName>
</protein>
<dbReference type="Pfam" id="PF13385">
    <property type="entry name" value="Laminin_G_3"/>
    <property type="match status" value="1"/>
</dbReference>
<dbReference type="GO" id="GO:0008104">
    <property type="term" value="P:intracellular protein localization"/>
    <property type="evidence" value="ECO:0007669"/>
    <property type="project" value="TreeGrafter"/>
</dbReference>
<dbReference type="InterPro" id="IPR031570">
    <property type="entry name" value="NBEA/BDCP_DUF4704"/>
</dbReference>
<dbReference type="FunFam" id="1.10.1540.10:FF:000001">
    <property type="entry name" value="neurobeachin isoform X1"/>
    <property type="match status" value="1"/>
</dbReference>
<feature type="compositionally biased region" description="Basic and acidic residues" evidence="4">
    <location>
        <begin position="713"/>
        <end position="726"/>
    </location>
</feature>
<dbReference type="InterPro" id="IPR013320">
    <property type="entry name" value="ConA-like_dom_sf"/>
</dbReference>
<accession>A0A8J4UYA2</accession>
<dbReference type="InterPro" id="IPR016024">
    <property type="entry name" value="ARM-type_fold"/>
</dbReference>
<gene>
    <name evidence="7" type="ORF">CYY_006280</name>
</gene>
<feature type="region of interest" description="Disordered" evidence="4">
    <location>
        <begin position="748"/>
        <end position="788"/>
    </location>
</feature>
<keyword evidence="2" id="KW-0677">Repeat</keyword>
<proteinExistence type="predicted"/>
<dbReference type="GO" id="GO:0019901">
    <property type="term" value="F:protein kinase binding"/>
    <property type="evidence" value="ECO:0007669"/>
    <property type="project" value="TreeGrafter"/>
</dbReference>
<dbReference type="PANTHER" id="PTHR13743:SF160">
    <property type="entry name" value="BEACH DOMAIN-CONTAINING PROTEIN LVSC"/>
    <property type="match status" value="1"/>
</dbReference>
<dbReference type="SUPFAM" id="SSF50729">
    <property type="entry name" value="PH domain-like"/>
    <property type="match status" value="1"/>
</dbReference>
<dbReference type="InterPro" id="IPR050865">
    <property type="entry name" value="BEACH_Domain"/>
</dbReference>
<keyword evidence="1 3" id="KW-0853">WD repeat</keyword>
<evidence type="ECO:0000259" key="5">
    <source>
        <dbReference type="PROSITE" id="PS50197"/>
    </source>
</evidence>
<dbReference type="Pfam" id="PF15787">
    <property type="entry name" value="DUF4704"/>
    <property type="match status" value="1"/>
</dbReference>
<dbReference type="InterPro" id="IPR015943">
    <property type="entry name" value="WD40/YVTN_repeat-like_dom_sf"/>
</dbReference>
<dbReference type="Gene3D" id="1.10.1540.10">
    <property type="entry name" value="BEACH domain"/>
    <property type="match status" value="1"/>
</dbReference>
<reference evidence="7" key="1">
    <citation type="submission" date="2020-01" db="EMBL/GenBank/DDBJ databases">
        <title>Development of genomics and gene disruption for Polysphondylium violaceum indicates a role for the polyketide synthase stlB in stalk morphogenesis.</title>
        <authorList>
            <person name="Narita B."/>
            <person name="Kawabe Y."/>
            <person name="Kin K."/>
            <person name="Saito T."/>
            <person name="Gibbs R."/>
            <person name="Kuspa A."/>
            <person name="Muzny D."/>
            <person name="Queller D."/>
            <person name="Richards S."/>
            <person name="Strassman J."/>
            <person name="Sucgang R."/>
            <person name="Worley K."/>
            <person name="Schaap P."/>
        </authorList>
    </citation>
    <scope>NUCLEOTIDE SEQUENCE</scope>
    <source>
        <strain evidence="7">QSvi11</strain>
    </source>
</reference>
<feature type="compositionally biased region" description="Low complexity" evidence="4">
    <location>
        <begin position="284"/>
        <end position="333"/>
    </location>
</feature>